<evidence type="ECO:0000313" key="1">
    <source>
        <dbReference type="Proteomes" id="UP000095283"/>
    </source>
</evidence>
<keyword evidence="1" id="KW-1185">Reference proteome</keyword>
<sequence length="79" mass="8538">MENSQESIEAAPHASRHIAAAIRKCSARGAVARDAAFPPFLALALIQNTASYELATSQDRLNDYSGNFPTNFKLAFTPL</sequence>
<evidence type="ECO:0000313" key="2">
    <source>
        <dbReference type="WBParaSite" id="Hba_17581"/>
    </source>
</evidence>
<reference evidence="2" key="1">
    <citation type="submission" date="2016-11" db="UniProtKB">
        <authorList>
            <consortium name="WormBaseParasite"/>
        </authorList>
    </citation>
    <scope>IDENTIFICATION</scope>
</reference>
<dbReference type="Proteomes" id="UP000095283">
    <property type="component" value="Unplaced"/>
</dbReference>
<proteinExistence type="predicted"/>
<dbReference type="WBParaSite" id="Hba_17581">
    <property type="protein sequence ID" value="Hba_17581"/>
    <property type="gene ID" value="Hba_17581"/>
</dbReference>
<organism evidence="1 2">
    <name type="scientific">Heterorhabditis bacteriophora</name>
    <name type="common">Entomopathogenic nematode worm</name>
    <dbReference type="NCBI Taxonomy" id="37862"/>
    <lineage>
        <taxon>Eukaryota</taxon>
        <taxon>Metazoa</taxon>
        <taxon>Ecdysozoa</taxon>
        <taxon>Nematoda</taxon>
        <taxon>Chromadorea</taxon>
        <taxon>Rhabditida</taxon>
        <taxon>Rhabditina</taxon>
        <taxon>Rhabditomorpha</taxon>
        <taxon>Strongyloidea</taxon>
        <taxon>Heterorhabditidae</taxon>
        <taxon>Heterorhabditis</taxon>
    </lineage>
</organism>
<protein>
    <submittedName>
        <fullName evidence="2">Uncharacterized protein</fullName>
    </submittedName>
</protein>
<dbReference type="AlphaFoldDB" id="A0A1I7XJU5"/>
<accession>A0A1I7XJU5</accession>
<name>A0A1I7XJU5_HETBA</name>